<comment type="pathway">
    <text evidence="1 7">Pyrimidine metabolism; UMP biosynthesis via de novo pathway; (S)-dihydroorotate from bicarbonate: step 2/3.</text>
</comment>
<dbReference type="GO" id="GO:0006520">
    <property type="term" value="P:amino acid metabolic process"/>
    <property type="evidence" value="ECO:0007669"/>
    <property type="project" value="InterPro"/>
</dbReference>
<accession>A0A2W0HDC6</accession>
<keyword evidence="4 7" id="KW-0665">Pyrimidine biosynthesis</keyword>
<dbReference type="HAMAP" id="MF_00001">
    <property type="entry name" value="Asp_carb_tr"/>
    <property type="match status" value="1"/>
</dbReference>
<dbReference type="GO" id="GO:0044205">
    <property type="term" value="P:'de novo' UMP biosynthetic process"/>
    <property type="evidence" value="ECO:0007669"/>
    <property type="project" value="UniProtKB-UniRule"/>
</dbReference>
<dbReference type="OrthoDB" id="9774690at2"/>
<feature type="domain" description="Aspartate/ornithine carbamoyltransferase Asp/Orn-binding" evidence="8">
    <location>
        <begin position="145"/>
        <end position="287"/>
    </location>
</feature>
<feature type="binding site" evidence="7">
    <location>
        <position position="99"/>
    </location>
    <ligand>
        <name>carbamoyl phosphate</name>
        <dbReference type="ChEBI" id="CHEBI:58228"/>
    </ligand>
</feature>
<feature type="binding site" evidence="7">
    <location>
        <position position="210"/>
    </location>
    <ligand>
        <name>L-aspartate</name>
        <dbReference type="ChEBI" id="CHEBI:29991"/>
    </ligand>
</feature>
<comment type="subunit">
    <text evidence="7">Heterododecamer (2C3:3R2) of six catalytic PyrB chains organized as two trimers (C3), and six regulatory PyrI chains organized as three dimers (R2).</text>
</comment>
<dbReference type="PRINTS" id="PR00100">
    <property type="entry name" value="AOTCASE"/>
</dbReference>
<dbReference type="Pfam" id="PF02729">
    <property type="entry name" value="OTCace_N"/>
    <property type="match status" value="1"/>
</dbReference>
<dbReference type="PROSITE" id="PS00097">
    <property type="entry name" value="CARBAMOYLTRANSFERASE"/>
    <property type="match status" value="1"/>
</dbReference>
<evidence type="ECO:0000313" key="11">
    <source>
        <dbReference type="Proteomes" id="UP000248066"/>
    </source>
</evidence>
<dbReference type="UniPathway" id="UPA00070">
    <property type="reaction ID" value="UER00116"/>
</dbReference>
<dbReference type="NCBIfam" id="NF002032">
    <property type="entry name" value="PRK00856.1"/>
    <property type="match status" value="1"/>
</dbReference>
<sequence length="297" mass="33386">MFQLRTLEDLSARELDDLLFEAGRYANGSSCREQLSATVANLFFEPSTRTKVSFEKAEHELGLHVINLEAGTSSITKGESLYDTVKTLEAIGCDAAVIRHPEEKYYEQLEGLEIPVINAGDGAGDHPTQSLLDLLTIQQEFLFFQNLKIVICGDIRHSRVARTNAGILRKLGADVWFSGPEEWMDESITDGKVLPMDDAVKTADVMMMLRIQTERHNESGEWSKKAYHEAYGLTEARERQMKQTAIIMHPAPVNRGFEIADRLVECDRSRIFKQMANGVAVRKAVLVRALNLKEETV</sequence>
<feature type="binding site" evidence="7">
    <location>
        <position position="251"/>
    </location>
    <ligand>
        <name>carbamoyl phosphate</name>
        <dbReference type="ChEBI" id="CHEBI:58228"/>
    </ligand>
</feature>
<dbReference type="PRINTS" id="PR00101">
    <property type="entry name" value="ATCASE"/>
</dbReference>
<dbReference type="EC" id="2.1.3.2" evidence="7"/>
<dbReference type="PANTHER" id="PTHR45753">
    <property type="entry name" value="ORNITHINE CARBAMOYLTRANSFERASE, MITOCHONDRIAL"/>
    <property type="match status" value="1"/>
</dbReference>
<evidence type="ECO:0000256" key="1">
    <source>
        <dbReference type="ARBA" id="ARBA00004852"/>
    </source>
</evidence>
<feature type="binding site" evidence="7">
    <location>
        <position position="159"/>
    </location>
    <ligand>
        <name>L-aspartate</name>
        <dbReference type="ChEBI" id="CHEBI:29991"/>
    </ligand>
</feature>
<feature type="binding site" evidence="7">
    <location>
        <position position="77"/>
    </location>
    <ligand>
        <name>L-aspartate</name>
        <dbReference type="ChEBI" id="CHEBI:29991"/>
    </ligand>
</feature>
<dbReference type="Proteomes" id="UP000248066">
    <property type="component" value="Unassembled WGS sequence"/>
</dbReference>
<proteinExistence type="inferred from homology"/>
<dbReference type="EMBL" id="PDOF01000001">
    <property type="protein sequence ID" value="PYZ97950.1"/>
    <property type="molecule type" value="Genomic_DNA"/>
</dbReference>
<dbReference type="SUPFAM" id="SSF53671">
    <property type="entry name" value="Aspartate/ornithine carbamoyltransferase"/>
    <property type="match status" value="1"/>
</dbReference>
<gene>
    <name evidence="7" type="primary">pyrB</name>
    <name evidence="10" type="ORF">CR205_04970</name>
</gene>
<name>A0A2W0HDC6_9BACI</name>
<keyword evidence="3 7" id="KW-0808">Transferase</keyword>
<dbReference type="GO" id="GO:0005829">
    <property type="term" value="C:cytosol"/>
    <property type="evidence" value="ECO:0007669"/>
    <property type="project" value="TreeGrafter"/>
</dbReference>
<dbReference type="InterPro" id="IPR002082">
    <property type="entry name" value="Asp_carbamoyltransf"/>
</dbReference>
<dbReference type="InterPro" id="IPR006132">
    <property type="entry name" value="Asp/Orn_carbamoyltranf_P-bd"/>
</dbReference>
<feature type="domain" description="Aspartate/ornithine carbamoyltransferase carbamoyl-P binding" evidence="9">
    <location>
        <begin position="5"/>
        <end position="139"/>
    </location>
</feature>
<evidence type="ECO:0000256" key="4">
    <source>
        <dbReference type="ARBA" id="ARBA00022975"/>
    </source>
</evidence>
<feature type="binding site" evidence="7">
    <location>
        <position position="50"/>
    </location>
    <ligand>
        <name>carbamoyl phosphate</name>
        <dbReference type="ChEBI" id="CHEBI:58228"/>
    </ligand>
</feature>
<feature type="binding site" evidence="7">
    <location>
        <position position="126"/>
    </location>
    <ligand>
        <name>carbamoyl phosphate</name>
        <dbReference type="ChEBI" id="CHEBI:58228"/>
    </ligand>
</feature>
<dbReference type="GO" id="GO:0016597">
    <property type="term" value="F:amino acid binding"/>
    <property type="evidence" value="ECO:0007669"/>
    <property type="project" value="InterPro"/>
</dbReference>
<comment type="function">
    <text evidence="5 7">Catalyzes the condensation of carbamoyl phosphate and aspartate to form carbamoyl aspartate and inorganic phosphate, the committed step in the de novo pyrimidine nucleotide biosynthesis pathway.</text>
</comment>
<comment type="caution">
    <text evidence="10">The sequence shown here is derived from an EMBL/GenBank/DDBJ whole genome shotgun (WGS) entry which is preliminary data.</text>
</comment>
<comment type="similarity">
    <text evidence="2 7">Belongs to the aspartate/ornithine carbamoyltransferase superfamily. ATCase family.</text>
</comment>
<keyword evidence="11" id="KW-1185">Reference proteome</keyword>
<protein>
    <recommendedName>
        <fullName evidence="7">Aspartate carbamoyltransferase</fullName>
        <ecNumber evidence="7">2.1.3.2</ecNumber>
    </recommendedName>
    <alternativeName>
        <fullName evidence="7">Aspartate transcarbamylase</fullName>
        <shortName evidence="7">ATCase</shortName>
    </alternativeName>
</protein>
<dbReference type="NCBIfam" id="TIGR00670">
    <property type="entry name" value="asp_carb_tr"/>
    <property type="match status" value="1"/>
</dbReference>
<evidence type="ECO:0000313" key="10">
    <source>
        <dbReference type="EMBL" id="PYZ97950.1"/>
    </source>
</evidence>
<dbReference type="GO" id="GO:0006207">
    <property type="term" value="P:'de novo' pyrimidine nucleobase biosynthetic process"/>
    <property type="evidence" value="ECO:0007669"/>
    <property type="project" value="InterPro"/>
</dbReference>
<feature type="binding site" evidence="7">
    <location>
        <position position="252"/>
    </location>
    <ligand>
        <name>carbamoyl phosphate</name>
        <dbReference type="ChEBI" id="CHEBI:58228"/>
    </ligand>
</feature>
<evidence type="ECO:0000256" key="5">
    <source>
        <dbReference type="ARBA" id="ARBA00043884"/>
    </source>
</evidence>
<feature type="binding site" evidence="7">
    <location>
        <position position="49"/>
    </location>
    <ligand>
        <name>carbamoyl phosphate</name>
        <dbReference type="ChEBI" id="CHEBI:58228"/>
    </ligand>
</feature>
<dbReference type="InterPro" id="IPR036901">
    <property type="entry name" value="Asp/Orn_carbamoylTrfase_sf"/>
</dbReference>
<evidence type="ECO:0000256" key="6">
    <source>
        <dbReference type="ARBA" id="ARBA00048859"/>
    </source>
</evidence>
<dbReference type="InterPro" id="IPR006131">
    <property type="entry name" value="Asp_carbamoyltransf_Asp/Orn-bd"/>
</dbReference>
<evidence type="ECO:0000256" key="3">
    <source>
        <dbReference type="ARBA" id="ARBA00022679"/>
    </source>
</evidence>
<dbReference type="FunFam" id="3.40.50.1370:FF:000011">
    <property type="entry name" value="Aspartate carbamoyltransferase"/>
    <property type="match status" value="1"/>
</dbReference>
<dbReference type="AlphaFoldDB" id="A0A2W0HDC6"/>
<organism evidence="10 11">
    <name type="scientific">Alteribacter lacisalsi</name>
    <dbReference type="NCBI Taxonomy" id="2045244"/>
    <lineage>
        <taxon>Bacteria</taxon>
        <taxon>Bacillati</taxon>
        <taxon>Bacillota</taxon>
        <taxon>Bacilli</taxon>
        <taxon>Bacillales</taxon>
        <taxon>Bacillaceae</taxon>
        <taxon>Alteribacter</taxon>
    </lineage>
</organism>
<comment type="catalytic activity">
    <reaction evidence="6 7">
        <text>carbamoyl phosphate + L-aspartate = N-carbamoyl-L-aspartate + phosphate + H(+)</text>
        <dbReference type="Rhea" id="RHEA:20013"/>
        <dbReference type="ChEBI" id="CHEBI:15378"/>
        <dbReference type="ChEBI" id="CHEBI:29991"/>
        <dbReference type="ChEBI" id="CHEBI:32814"/>
        <dbReference type="ChEBI" id="CHEBI:43474"/>
        <dbReference type="ChEBI" id="CHEBI:58228"/>
        <dbReference type="EC" id="2.1.3.2"/>
    </reaction>
</comment>
<dbReference type="RefSeq" id="WP_110517539.1">
    <property type="nucleotide sequence ID" value="NZ_PDOF01000001.1"/>
</dbReference>
<evidence type="ECO:0000259" key="9">
    <source>
        <dbReference type="Pfam" id="PF02729"/>
    </source>
</evidence>
<dbReference type="PANTHER" id="PTHR45753:SF6">
    <property type="entry name" value="ASPARTATE CARBAMOYLTRANSFERASE"/>
    <property type="match status" value="1"/>
</dbReference>
<evidence type="ECO:0000256" key="2">
    <source>
        <dbReference type="ARBA" id="ARBA00008896"/>
    </source>
</evidence>
<evidence type="ECO:0000259" key="8">
    <source>
        <dbReference type="Pfam" id="PF00185"/>
    </source>
</evidence>
<dbReference type="InterPro" id="IPR006130">
    <property type="entry name" value="Asp/Orn_carbamoylTrfase"/>
</dbReference>
<reference evidence="10 11" key="1">
    <citation type="submission" date="2017-10" db="EMBL/GenBank/DDBJ databases">
        <title>Bacillus sp. nov., a halophilic bacterium isolated from a Yangshapao Lake.</title>
        <authorList>
            <person name="Wang H."/>
        </authorList>
    </citation>
    <scope>NUCLEOTIDE SEQUENCE [LARGE SCALE GENOMIC DNA]</scope>
    <source>
        <strain evidence="10 11">YSP-3</strain>
    </source>
</reference>
<feature type="binding site" evidence="7">
    <location>
        <position position="129"/>
    </location>
    <ligand>
        <name>carbamoyl phosphate</name>
        <dbReference type="ChEBI" id="CHEBI:58228"/>
    </ligand>
</feature>
<dbReference type="GO" id="GO:0004070">
    <property type="term" value="F:aspartate carbamoyltransferase activity"/>
    <property type="evidence" value="ECO:0007669"/>
    <property type="project" value="UniProtKB-UniRule"/>
</dbReference>
<dbReference type="Pfam" id="PF00185">
    <property type="entry name" value="OTCace"/>
    <property type="match status" value="1"/>
</dbReference>
<dbReference type="Gene3D" id="3.40.50.1370">
    <property type="entry name" value="Aspartate/ornithine carbamoyltransferase"/>
    <property type="match status" value="2"/>
</dbReference>
<evidence type="ECO:0000256" key="7">
    <source>
        <dbReference type="HAMAP-Rule" id="MF_00001"/>
    </source>
</evidence>